<comment type="caution">
    <text evidence="1">The sequence shown here is derived from an EMBL/GenBank/DDBJ whole genome shotgun (WGS) entry which is preliminary data.</text>
</comment>
<keyword evidence="2" id="KW-1185">Reference proteome</keyword>
<evidence type="ECO:0000313" key="1">
    <source>
        <dbReference type="EMBL" id="OEJ98617.1"/>
    </source>
</evidence>
<accession>A0A1E5SHL1</accession>
<protein>
    <submittedName>
        <fullName evidence="1">Uncharacterized protein</fullName>
    </submittedName>
</protein>
<dbReference type="RefSeq" id="WP_069831304.1">
    <property type="nucleotide sequence ID" value="NZ_MDJD01000054.1"/>
</dbReference>
<dbReference type="OrthoDB" id="7327264at2"/>
<dbReference type="AlphaFoldDB" id="A0A1E5SHL1"/>
<dbReference type="STRING" id="1849968.A8C32_05300"/>
<dbReference type="EMBL" id="MDJD01000054">
    <property type="protein sequence ID" value="OEJ98617.1"/>
    <property type="molecule type" value="Genomic_DNA"/>
</dbReference>
<evidence type="ECO:0000313" key="2">
    <source>
        <dbReference type="Proteomes" id="UP000095713"/>
    </source>
</evidence>
<name>A0A1E5SHL1_9FLAO</name>
<proteinExistence type="predicted"/>
<organism evidence="1 2">
    <name type="scientific">Flavivirga aquatica</name>
    <dbReference type="NCBI Taxonomy" id="1849968"/>
    <lineage>
        <taxon>Bacteria</taxon>
        <taxon>Pseudomonadati</taxon>
        <taxon>Bacteroidota</taxon>
        <taxon>Flavobacteriia</taxon>
        <taxon>Flavobacteriales</taxon>
        <taxon>Flavobacteriaceae</taxon>
        <taxon>Flavivirga</taxon>
    </lineage>
</organism>
<dbReference type="Proteomes" id="UP000095713">
    <property type="component" value="Unassembled WGS sequence"/>
</dbReference>
<gene>
    <name evidence="1" type="ORF">A8C32_05300</name>
</gene>
<sequence length="94" mass="10820">MSKSSNFFGQPIFSQLINLLPKDNIDLIFISKNGDLIEVNKIEKPVYIQTFSRRNGQCNRELESLNILAEKYKGTVEFILLINKDHESNPMCQS</sequence>
<reference evidence="1 2" key="1">
    <citation type="submission" date="2016-05" db="EMBL/GenBank/DDBJ databases">
        <title>Draft Genome Sequence of Algibacter sp. Strain SK-16 Isolated from the Surface Water of Aburatsubo Inlet.</title>
        <authorList>
            <person name="Wong S.-K."/>
            <person name="Yoshizawa S."/>
            <person name="Nakajima Y."/>
            <person name="Ogura Y."/>
            <person name="Tetsuya H."/>
            <person name="Hamasaki K."/>
        </authorList>
    </citation>
    <scope>NUCLEOTIDE SEQUENCE [LARGE SCALE GENOMIC DNA]</scope>
    <source>
        <strain evidence="1 2">SK-16</strain>
    </source>
</reference>